<dbReference type="EMBL" id="CP043661">
    <property type="protein sequence ID" value="QNE22989.1"/>
    <property type="molecule type" value="Genomic_DNA"/>
</dbReference>
<dbReference type="GO" id="GO:0032791">
    <property type="term" value="F:lead ion binding"/>
    <property type="evidence" value="ECO:0007669"/>
    <property type="project" value="TreeGrafter"/>
</dbReference>
<evidence type="ECO:0000313" key="2">
    <source>
        <dbReference type="EMBL" id="QNE22989.1"/>
    </source>
</evidence>
<proteinExistence type="predicted"/>
<gene>
    <name evidence="2" type="ORF">F1D05_18015</name>
</gene>
<dbReference type="GO" id="GO:0003677">
    <property type="term" value="F:DNA binding"/>
    <property type="evidence" value="ECO:0007669"/>
    <property type="project" value="TreeGrafter"/>
</dbReference>
<dbReference type="InterPro" id="IPR036390">
    <property type="entry name" value="WH_DNA-bd_sf"/>
</dbReference>
<dbReference type="InterPro" id="IPR052543">
    <property type="entry name" value="HTH_Metal-responsive_Reg"/>
</dbReference>
<dbReference type="InterPro" id="IPR011991">
    <property type="entry name" value="ArsR-like_HTH"/>
</dbReference>
<reference evidence="3" key="1">
    <citation type="submission" date="2019-09" db="EMBL/GenBank/DDBJ databases">
        <title>Antimicrobial potential of Antarctic Bacteria.</title>
        <authorList>
            <person name="Benaud N."/>
            <person name="Edwards R.J."/>
            <person name="Ferrari B.C."/>
        </authorList>
    </citation>
    <scope>NUCLEOTIDE SEQUENCE [LARGE SCALE GENOMIC DNA]</scope>
    <source>
        <strain evidence="3">SPB151</strain>
    </source>
</reference>
<dbReference type="PANTHER" id="PTHR39168">
    <property type="entry name" value="TRANSCRIPTIONAL REGULATOR-RELATED"/>
    <property type="match status" value="1"/>
</dbReference>
<protein>
    <submittedName>
        <fullName evidence="2">Helix-turn-helix transcriptional regulator</fullName>
    </submittedName>
</protein>
<dbReference type="SUPFAM" id="SSF46785">
    <property type="entry name" value="Winged helix' DNA-binding domain"/>
    <property type="match status" value="1"/>
</dbReference>
<accession>A0A7G6X9S4</accession>
<dbReference type="PANTHER" id="PTHR39168:SF1">
    <property type="entry name" value="TRANSCRIPTIONAL REGULATORY PROTEIN"/>
    <property type="match status" value="1"/>
</dbReference>
<evidence type="ECO:0000313" key="3">
    <source>
        <dbReference type="Proteomes" id="UP000515563"/>
    </source>
</evidence>
<dbReference type="Proteomes" id="UP000515563">
    <property type="component" value="Chromosome"/>
</dbReference>
<dbReference type="CDD" id="cd00090">
    <property type="entry name" value="HTH_ARSR"/>
    <property type="match status" value="1"/>
</dbReference>
<dbReference type="GO" id="GO:0046686">
    <property type="term" value="P:response to cadmium ion"/>
    <property type="evidence" value="ECO:0007669"/>
    <property type="project" value="TreeGrafter"/>
</dbReference>
<feature type="compositionally biased region" description="Low complexity" evidence="1">
    <location>
        <begin position="124"/>
        <end position="135"/>
    </location>
</feature>
<dbReference type="AlphaFoldDB" id="A0A7G6X9S4"/>
<dbReference type="GO" id="GO:0097063">
    <property type="term" value="F:cadmium ion sensor activity"/>
    <property type="evidence" value="ECO:0007669"/>
    <property type="project" value="TreeGrafter"/>
</dbReference>
<dbReference type="GO" id="GO:0010288">
    <property type="term" value="P:response to lead ion"/>
    <property type="evidence" value="ECO:0007669"/>
    <property type="project" value="TreeGrafter"/>
</dbReference>
<dbReference type="InterPro" id="IPR036388">
    <property type="entry name" value="WH-like_DNA-bd_sf"/>
</dbReference>
<name>A0A7G6X9S4_9ACTN</name>
<dbReference type="KEGG" id="kqi:F1D05_18015"/>
<dbReference type="Gene3D" id="1.10.10.10">
    <property type="entry name" value="Winged helix-like DNA-binding domain superfamily/Winged helix DNA-binding domain"/>
    <property type="match status" value="1"/>
</dbReference>
<dbReference type="GO" id="GO:0003700">
    <property type="term" value="F:DNA-binding transcription factor activity"/>
    <property type="evidence" value="ECO:0007669"/>
    <property type="project" value="TreeGrafter"/>
</dbReference>
<keyword evidence="3" id="KW-1185">Reference proteome</keyword>
<evidence type="ECO:0000256" key="1">
    <source>
        <dbReference type="SAM" id="MobiDB-lite"/>
    </source>
</evidence>
<reference evidence="2 3" key="2">
    <citation type="journal article" date="2020" name="Microbiol. Resour. Announc.">
        <title>Antarctic desert soil bacteria exhibit high novel natural product potential, evaluated through long-read genome sequencing and comparative genomics.</title>
        <authorList>
            <person name="Benaud N."/>
            <person name="Edwards R.J."/>
            <person name="Amos T.G."/>
            <person name="D'Agostino P.M."/>
            <person name="Gutierrez-Chavez C."/>
            <person name="Montgomery K."/>
            <person name="Nicetic I."/>
            <person name="Ferrari B.C."/>
        </authorList>
    </citation>
    <scope>NUCLEOTIDE SEQUENCE [LARGE SCALE GENOMIC DNA]</scope>
    <source>
        <strain evidence="2 3">SPB151</strain>
    </source>
</reference>
<feature type="region of interest" description="Disordered" evidence="1">
    <location>
        <begin position="84"/>
        <end position="145"/>
    </location>
</feature>
<feature type="compositionally biased region" description="Basic residues" evidence="1">
    <location>
        <begin position="113"/>
        <end position="123"/>
    </location>
</feature>
<sequence>MQLSATPSRCQDPAQPVRRRRTRWLAALTADRLIPQLQAAARPSSPQTVSSHLRKLLDGGLLAVQSSGRHRYYRLAGPEVAAAVEARSQDRPSPADQLAAAEHQSGRAPRSPHLLRPRRRAARSRPTGSSRTPGGARTNRWRIRC</sequence>
<organism evidence="2 3">
    <name type="scientific">Kribbella qitaiheensis</name>
    <dbReference type="NCBI Taxonomy" id="1544730"/>
    <lineage>
        <taxon>Bacteria</taxon>
        <taxon>Bacillati</taxon>
        <taxon>Actinomycetota</taxon>
        <taxon>Actinomycetes</taxon>
        <taxon>Propionibacteriales</taxon>
        <taxon>Kribbellaceae</taxon>
        <taxon>Kribbella</taxon>
    </lineage>
</organism>